<accession>M0N9F0</accession>
<name>M0N9F0_9EURY</name>
<feature type="region of interest" description="Disordered" evidence="1">
    <location>
        <begin position="1"/>
        <end position="29"/>
    </location>
</feature>
<proteinExistence type="predicted"/>
<dbReference type="AlphaFoldDB" id="M0N9F0"/>
<evidence type="ECO:0000313" key="4">
    <source>
        <dbReference type="Proteomes" id="UP000011625"/>
    </source>
</evidence>
<dbReference type="RefSeq" id="WP_005041229.1">
    <property type="nucleotide sequence ID" value="NZ_AOME01000027.1"/>
</dbReference>
<dbReference type="EMBL" id="AOME01000027">
    <property type="protein sequence ID" value="EMA54567.1"/>
    <property type="molecule type" value="Genomic_DNA"/>
</dbReference>
<dbReference type="Pfam" id="PF26450">
    <property type="entry name" value="DUF8129"/>
    <property type="match status" value="1"/>
</dbReference>
<evidence type="ECO:0000256" key="1">
    <source>
        <dbReference type="SAM" id="MobiDB-lite"/>
    </source>
</evidence>
<sequence>MGAQARIGTDGGTDEDSEGAASGERILDALPPEKLLDTNDVSRIRAGIHCMRSIETVKQYVAYENSNEQRDHILRLLQQRATELRKSSD</sequence>
<protein>
    <recommendedName>
        <fullName evidence="2">DUF8129 domain-containing protein</fullName>
    </recommendedName>
</protein>
<dbReference type="PATRIC" id="fig|1227456.3.peg.1193"/>
<organism evidence="3 4">
    <name type="scientific">Halococcus salifodinae DSM 8989</name>
    <dbReference type="NCBI Taxonomy" id="1227456"/>
    <lineage>
        <taxon>Archaea</taxon>
        <taxon>Methanobacteriati</taxon>
        <taxon>Methanobacteriota</taxon>
        <taxon>Stenosarchaea group</taxon>
        <taxon>Halobacteria</taxon>
        <taxon>Halobacteriales</taxon>
        <taxon>Halococcaceae</taxon>
        <taxon>Halococcus</taxon>
    </lineage>
</organism>
<evidence type="ECO:0000259" key="2">
    <source>
        <dbReference type="Pfam" id="PF26450"/>
    </source>
</evidence>
<dbReference type="STRING" id="1227456.C450_05910"/>
<dbReference type="InterPro" id="IPR058442">
    <property type="entry name" value="DUF8129"/>
</dbReference>
<reference evidence="3 4" key="1">
    <citation type="journal article" date="2014" name="PLoS Genet.">
        <title>Phylogenetically driven sequencing of extremely halophilic archaea reveals strategies for static and dynamic osmo-response.</title>
        <authorList>
            <person name="Becker E.A."/>
            <person name="Seitzer P.M."/>
            <person name="Tritt A."/>
            <person name="Larsen D."/>
            <person name="Krusor M."/>
            <person name="Yao A.I."/>
            <person name="Wu D."/>
            <person name="Madern D."/>
            <person name="Eisen J.A."/>
            <person name="Darling A.E."/>
            <person name="Facciotti M.T."/>
        </authorList>
    </citation>
    <scope>NUCLEOTIDE SEQUENCE [LARGE SCALE GENOMIC DNA]</scope>
    <source>
        <strain evidence="3 4">DSM 8989</strain>
    </source>
</reference>
<keyword evidence="4" id="KW-1185">Reference proteome</keyword>
<feature type="domain" description="DUF8129" evidence="2">
    <location>
        <begin position="32"/>
        <end position="85"/>
    </location>
</feature>
<comment type="caution">
    <text evidence="3">The sequence shown here is derived from an EMBL/GenBank/DDBJ whole genome shotgun (WGS) entry which is preliminary data.</text>
</comment>
<dbReference type="Proteomes" id="UP000011625">
    <property type="component" value="Unassembled WGS sequence"/>
</dbReference>
<dbReference type="OrthoDB" id="341442at2157"/>
<evidence type="ECO:0000313" key="3">
    <source>
        <dbReference type="EMBL" id="EMA54567.1"/>
    </source>
</evidence>
<gene>
    <name evidence="3" type="ORF">C450_05910</name>
</gene>